<gene>
    <name evidence="1" type="ORF">FZC75_02125</name>
</gene>
<sequence length="94" mass="10607">MNEAIILELVKARLGISASVRDFYLTQIIKGVISELTDEKGIVLETENANHLMFIVDYSTWRYSNRDSMDGLPRHLQFRLHNIIISSGGGLSDV</sequence>
<dbReference type="RefSeq" id="WP_148978267.1">
    <property type="nucleotide sequence ID" value="NZ_JBNILM010000001.1"/>
</dbReference>
<protein>
    <submittedName>
        <fullName evidence="1">Uncharacterized protein</fullName>
    </submittedName>
</protein>
<proteinExistence type="predicted"/>
<evidence type="ECO:0000313" key="2">
    <source>
        <dbReference type="Proteomes" id="UP000324517"/>
    </source>
</evidence>
<accession>A0A5D4TKC8</accession>
<comment type="caution">
    <text evidence="1">The sequence shown here is derived from an EMBL/GenBank/DDBJ whole genome shotgun (WGS) entry which is preliminary data.</text>
</comment>
<dbReference type="Proteomes" id="UP000324517">
    <property type="component" value="Unassembled WGS sequence"/>
</dbReference>
<evidence type="ECO:0000313" key="1">
    <source>
        <dbReference type="EMBL" id="TYS74516.1"/>
    </source>
</evidence>
<name>A0A5D4TKC8_9BACI</name>
<dbReference type="EMBL" id="VTET01000001">
    <property type="protein sequence ID" value="TYS74516.1"/>
    <property type="molecule type" value="Genomic_DNA"/>
</dbReference>
<reference evidence="1 2" key="1">
    <citation type="submission" date="2019-08" db="EMBL/GenBank/DDBJ databases">
        <title>Bacillus genomes from the desert of Cuatro Cienegas, Coahuila.</title>
        <authorList>
            <person name="Olmedo-Alvarez G."/>
        </authorList>
    </citation>
    <scope>NUCLEOTIDE SEQUENCE [LARGE SCALE GENOMIC DNA]</scope>
    <source>
        <strain evidence="1 2">CH98b_3T</strain>
    </source>
</reference>
<dbReference type="AlphaFoldDB" id="A0A5D4TKC8"/>
<dbReference type="OrthoDB" id="1808529at2"/>
<organism evidence="1 2">
    <name type="scientific">Sutcliffiella horikoshii</name>
    <dbReference type="NCBI Taxonomy" id="79883"/>
    <lineage>
        <taxon>Bacteria</taxon>
        <taxon>Bacillati</taxon>
        <taxon>Bacillota</taxon>
        <taxon>Bacilli</taxon>
        <taxon>Bacillales</taxon>
        <taxon>Bacillaceae</taxon>
        <taxon>Sutcliffiella</taxon>
    </lineage>
</organism>